<evidence type="ECO:0000313" key="1">
    <source>
        <dbReference type="EMBL" id="ETW01299.1"/>
    </source>
</evidence>
<dbReference type="RefSeq" id="XP_008870297.1">
    <property type="nucleotide sequence ID" value="XM_008872075.1"/>
</dbReference>
<accession>A0A024U4W4</accession>
<dbReference type="AlphaFoldDB" id="A0A024U4W4"/>
<dbReference type="VEuPathDB" id="FungiDB:H310_06864"/>
<reference evidence="1" key="1">
    <citation type="submission" date="2013-12" db="EMBL/GenBank/DDBJ databases">
        <title>The Genome Sequence of Aphanomyces invadans NJM9701.</title>
        <authorList>
            <consortium name="The Broad Institute Genomics Platform"/>
            <person name="Russ C."/>
            <person name="Tyler B."/>
            <person name="van West P."/>
            <person name="Dieguez-Uribeondo J."/>
            <person name="Young S.K."/>
            <person name="Zeng Q."/>
            <person name="Gargeya S."/>
            <person name="Fitzgerald M."/>
            <person name="Abouelleil A."/>
            <person name="Alvarado L."/>
            <person name="Chapman S.B."/>
            <person name="Gainer-Dewar J."/>
            <person name="Goldberg J."/>
            <person name="Griggs A."/>
            <person name="Gujja S."/>
            <person name="Hansen M."/>
            <person name="Howarth C."/>
            <person name="Imamovic A."/>
            <person name="Ireland A."/>
            <person name="Larimer J."/>
            <person name="McCowan C."/>
            <person name="Murphy C."/>
            <person name="Pearson M."/>
            <person name="Poon T.W."/>
            <person name="Priest M."/>
            <person name="Roberts A."/>
            <person name="Saif S."/>
            <person name="Shea T."/>
            <person name="Sykes S."/>
            <person name="Wortman J."/>
            <person name="Nusbaum C."/>
            <person name="Birren B."/>
        </authorList>
    </citation>
    <scope>NUCLEOTIDE SEQUENCE [LARGE SCALE GENOMIC DNA]</scope>
    <source>
        <strain evidence="1">NJM9701</strain>
    </source>
</reference>
<dbReference type="GeneID" id="20083914"/>
<organism evidence="1">
    <name type="scientific">Aphanomyces invadans</name>
    <dbReference type="NCBI Taxonomy" id="157072"/>
    <lineage>
        <taxon>Eukaryota</taxon>
        <taxon>Sar</taxon>
        <taxon>Stramenopiles</taxon>
        <taxon>Oomycota</taxon>
        <taxon>Saprolegniomycetes</taxon>
        <taxon>Saprolegniales</taxon>
        <taxon>Verrucalvaceae</taxon>
        <taxon>Aphanomyces</taxon>
    </lineage>
</organism>
<gene>
    <name evidence="1" type="ORF">H310_06864</name>
</gene>
<protein>
    <submittedName>
        <fullName evidence="1">Uncharacterized protein</fullName>
    </submittedName>
</protein>
<dbReference type="EMBL" id="KI913963">
    <property type="protein sequence ID" value="ETW01299.1"/>
    <property type="molecule type" value="Genomic_DNA"/>
</dbReference>
<proteinExistence type="predicted"/>
<sequence>MGRCSTVIRRYFRSHLGHYPATVDIVARRGREAPDRSVDIASTDIPTCLAACEMLPAHFRSWKMLGPCAHDTARGNMRRAMFSSWPVDYQPRSSKDRTELAPILRQHPLEVLPFNGCRSLGEASSETCWFQRKFLTNNETKP</sequence>
<name>A0A024U4W4_9STRA</name>